<dbReference type="SUPFAM" id="SSF51905">
    <property type="entry name" value="FAD/NAD(P)-binding domain"/>
    <property type="match status" value="1"/>
</dbReference>
<dbReference type="InterPro" id="IPR023753">
    <property type="entry name" value="FAD/NAD-binding_dom"/>
</dbReference>
<evidence type="ECO:0000256" key="3">
    <source>
        <dbReference type="ARBA" id="ARBA00048132"/>
    </source>
</evidence>
<comment type="caution">
    <text evidence="6">The sequence shown here is derived from an EMBL/GenBank/DDBJ whole genome shotgun (WGS) entry which is preliminary data.</text>
</comment>
<dbReference type="InterPro" id="IPR050097">
    <property type="entry name" value="Ferredoxin-NADP_redctase_2"/>
</dbReference>
<feature type="domain" description="FAD/NAD(P)-binding" evidence="5">
    <location>
        <begin position="31"/>
        <end position="298"/>
    </location>
</feature>
<dbReference type="PRINTS" id="PR00469">
    <property type="entry name" value="PNDRDTASEII"/>
</dbReference>
<evidence type="ECO:0000256" key="4">
    <source>
        <dbReference type="SAM" id="MobiDB-lite"/>
    </source>
</evidence>
<evidence type="ECO:0000259" key="5">
    <source>
        <dbReference type="Pfam" id="PF07992"/>
    </source>
</evidence>
<dbReference type="RefSeq" id="WP_010272385.1">
    <property type="nucleotide sequence ID" value="NZ_AENJ01000323.1"/>
</dbReference>
<dbReference type="InterPro" id="IPR036188">
    <property type="entry name" value="FAD/NAD-bd_sf"/>
</dbReference>
<evidence type="ECO:0000313" key="6">
    <source>
        <dbReference type="EMBL" id="MBB3116068.1"/>
    </source>
</evidence>
<keyword evidence="1" id="KW-0285">Flavoprotein</keyword>
<evidence type="ECO:0000256" key="2">
    <source>
        <dbReference type="ARBA" id="ARBA00023002"/>
    </source>
</evidence>
<gene>
    <name evidence="6" type="ORF">FHU32_001295</name>
</gene>
<name>A0A8I0CMU7_9CORY</name>
<evidence type="ECO:0000313" key="7">
    <source>
        <dbReference type="Proteomes" id="UP000612712"/>
    </source>
</evidence>
<evidence type="ECO:0000256" key="1">
    <source>
        <dbReference type="ARBA" id="ARBA00022630"/>
    </source>
</evidence>
<organism evidence="6 7">
    <name type="scientific">Corynebacterium bovis DSM 20582 = CIP 54.80</name>
    <dbReference type="NCBI Taxonomy" id="927655"/>
    <lineage>
        <taxon>Bacteria</taxon>
        <taxon>Bacillati</taxon>
        <taxon>Actinomycetota</taxon>
        <taxon>Actinomycetes</taxon>
        <taxon>Mycobacteriales</taxon>
        <taxon>Corynebacteriaceae</taxon>
        <taxon>Corynebacterium</taxon>
    </lineage>
</organism>
<dbReference type="Proteomes" id="UP000612712">
    <property type="component" value="Unassembled WGS sequence"/>
</dbReference>
<dbReference type="PANTHER" id="PTHR48105">
    <property type="entry name" value="THIOREDOXIN REDUCTASE 1-RELATED-RELATED"/>
    <property type="match status" value="1"/>
</dbReference>
<comment type="catalytic activity">
    <reaction evidence="3">
        <text>[thioredoxin]-dithiol + NADP(+) = [thioredoxin]-disulfide + NADPH + H(+)</text>
        <dbReference type="Rhea" id="RHEA:20345"/>
        <dbReference type="Rhea" id="RHEA-COMP:10698"/>
        <dbReference type="Rhea" id="RHEA-COMP:10700"/>
        <dbReference type="ChEBI" id="CHEBI:15378"/>
        <dbReference type="ChEBI" id="CHEBI:29950"/>
        <dbReference type="ChEBI" id="CHEBI:50058"/>
        <dbReference type="ChEBI" id="CHEBI:57783"/>
        <dbReference type="ChEBI" id="CHEBI:58349"/>
        <dbReference type="EC" id="1.8.1.9"/>
    </reaction>
</comment>
<dbReference type="GeneID" id="60809259"/>
<accession>A0A8I0CMU7</accession>
<feature type="region of interest" description="Disordered" evidence="4">
    <location>
        <begin position="63"/>
        <end position="87"/>
    </location>
</feature>
<dbReference type="Pfam" id="PF07992">
    <property type="entry name" value="Pyr_redox_2"/>
    <property type="match status" value="1"/>
</dbReference>
<keyword evidence="2" id="KW-0560">Oxidoreductase</keyword>
<protein>
    <submittedName>
        <fullName evidence="6">Thioredoxin reductase</fullName>
    </submittedName>
</protein>
<dbReference type="Gene3D" id="3.50.50.60">
    <property type="entry name" value="FAD/NAD(P)-binding domain"/>
    <property type="match status" value="2"/>
</dbReference>
<dbReference type="AlphaFoldDB" id="A0A8I0CMU7"/>
<sequence>MTSPHPDPAPATRPDDAADRSPAPGDATVTDVLIVGGGPAGLAAATVLGRSRRSVVVVDSGEPRNAPAAGAHNVLGLEGTPPRDILDRGRRESERYGVTHIRARVTDAGRDGDLLTVTTDDGRTLRGRRLLLATGLTDVLPDIPGLDEGWGRDVLHCPYCHGWEVRDERIAVIAATPQSTHQALLFANLSDRVTFVTGTVELDDDQRSLLARAGVETVGSPVTRVSRPRGVGGVVHLHLANGTEMEVDAVAVGPSFESNTELYERLGGTPAEHPMGHHIPAEPTGRTPLDGVWAAGNAGDLMAMVESSAAAGVTAGSMINAELVMADLPPA</sequence>
<dbReference type="EMBL" id="JACHWT010000005">
    <property type="protein sequence ID" value="MBB3116068.1"/>
    <property type="molecule type" value="Genomic_DNA"/>
</dbReference>
<feature type="compositionally biased region" description="Pro residues" evidence="4">
    <location>
        <begin position="1"/>
        <end position="11"/>
    </location>
</feature>
<dbReference type="PRINTS" id="PR00368">
    <property type="entry name" value="FADPNR"/>
</dbReference>
<proteinExistence type="predicted"/>
<reference evidence="6" key="1">
    <citation type="submission" date="2020-08" db="EMBL/GenBank/DDBJ databases">
        <title>Sequencing the genomes of 1000 actinobacteria strains.</title>
        <authorList>
            <person name="Klenk H.-P."/>
        </authorList>
    </citation>
    <scope>NUCLEOTIDE SEQUENCE</scope>
    <source>
        <strain evidence="6">DSM 20582</strain>
    </source>
</reference>
<feature type="region of interest" description="Disordered" evidence="4">
    <location>
        <begin position="1"/>
        <end position="30"/>
    </location>
</feature>
<dbReference type="GO" id="GO:0004791">
    <property type="term" value="F:thioredoxin-disulfide reductase (NADPH) activity"/>
    <property type="evidence" value="ECO:0007669"/>
    <property type="project" value="UniProtKB-EC"/>
</dbReference>